<proteinExistence type="predicted"/>
<protein>
    <submittedName>
        <fullName evidence="3">PorP/SprF family type IX secretion system membrane protein</fullName>
    </submittedName>
</protein>
<accession>A0AA96J895</accession>
<keyword evidence="4" id="KW-1185">Reference proteome</keyword>
<dbReference type="EMBL" id="CP134878">
    <property type="protein sequence ID" value="WNM19124.1"/>
    <property type="molecule type" value="Genomic_DNA"/>
</dbReference>
<dbReference type="AlphaFoldDB" id="A0AA96F079"/>
<dbReference type="EMBL" id="CP134890">
    <property type="protein sequence ID" value="WNM20513.1"/>
    <property type="molecule type" value="Genomic_DNA"/>
</dbReference>
<evidence type="ECO:0000256" key="1">
    <source>
        <dbReference type="SAM" id="SignalP"/>
    </source>
</evidence>
<evidence type="ECO:0000313" key="4">
    <source>
        <dbReference type="Proteomes" id="UP001304515"/>
    </source>
</evidence>
<dbReference type="KEGG" id="fcj:RN605_07395"/>
<feature type="chain" id="PRO_5044705252" evidence="1">
    <location>
        <begin position="21"/>
        <end position="343"/>
    </location>
</feature>
<accession>A0AA96F079</accession>
<gene>
    <name evidence="3" type="ORF">RN605_07395</name>
    <name evidence="2" type="ORF">RN608_00225</name>
</gene>
<evidence type="ECO:0000313" key="2">
    <source>
        <dbReference type="EMBL" id="WNM19124.1"/>
    </source>
</evidence>
<dbReference type="NCBIfam" id="TIGR03519">
    <property type="entry name" value="T9SS_PorP_fam"/>
    <property type="match status" value="1"/>
</dbReference>
<dbReference type="Proteomes" id="UP001304515">
    <property type="component" value="Chromosome"/>
</dbReference>
<dbReference type="Pfam" id="PF11751">
    <property type="entry name" value="PorP_SprF"/>
    <property type="match status" value="1"/>
</dbReference>
<dbReference type="RefSeq" id="WP_313323705.1">
    <property type="nucleotide sequence ID" value="NZ_CP134878.1"/>
</dbReference>
<feature type="signal peptide" evidence="1">
    <location>
        <begin position="1"/>
        <end position="20"/>
    </location>
</feature>
<sequence length="343" mass="39214">MKYKLFFTILIITFSTKVLAQDPVFTQFYLVPEKINPAFTGISNTWSAGLIHRRQWPDGNRKIDTQYGYFNNIVSEQIGVGVTVLNHNEVFTDYNYFQINGAFSYRIELNYDWRMRFGLETGFGRKDYNFSNLLLEDQININDGSISQGSIDPGVLGYSNKINFFDIGVGLVIDQENAWIGAAVKHLTRPDISFIENNNVPLDMMLSVHAGYYFEFIDSPSKLIPEGTDLLFTANYMRQSQYNRLDIGAVMDFPRLSLGIIAATNPERRSDNAHLITSINSILGFKLGEFTFGYSYDLNTSKIQRTQGVHELSLTWQSSQRCDKCDNYKVKLKRNGEAGYQKM</sequence>
<keyword evidence="1" id="KW-0732">Signal</keyword>
<name>A0AA96F079_9FLAO</name>
<organism evidence="3 4">
    <name type="scientific">Flavobacterium capsici</name>
    <dbReference type="NCBI Taxonomy" id="3075618"/>
    <lineage>
        <taxon>Bacteria</taxon>
        <taxon>Pseudomonadati</taxon>
        <taxon>Bacteroidota</taxon>
        <taxon>Flavobacteriia</taxon>
        <taxon>Flavobacteriales</taxon>
        <taxon>Flavobacteriaceae</taxon>
        <taxon>Flavobacterium</taxon>
    </lineage>
</organism>
<reference evidence="3 4" key="1">
    <citation type="submission" date="2023-09" db="EMBL/GenBank/DDBJ databases">
        <title>Flavobacterium sp. a novel bacteria isolate from Pepper rhizosphere.</title>
        <authorList>
            <person name="Peng Y."/>
            <person name="Lee J."/>
        </authorList>
    </citation>
    <scope>NUCLEOTIDE SEQUENCE [LARGE SCALE GENOMIC DNA]</scope>
    <source>
        <strain evidence="2">PMR2A8</strain>
        <strain evidence="3 4">PMTSA4</strain>
    </source>
</reference>
<dbReference type="InterPro" id="IPR019861">
    <property type="entry name" value="PorP/SprF_Bacteroidetes"/>
</dbReference>
<evidence type="ECO:0000313" key="3">
    <source>
        <dbReference type="EMBL" id="WNM20513.1"/>
    </source>
</evidence>